<dbReference type="GO" id="GO:0019288">
    <property type="term" value="P:isopentenyl diphosphate biosynthetic process, methylerythritol 4-phosphate pathway"/>
    <property type="evidence" value="ECO:0007669"/>
    <property type="project" value="UniProtKB-UniRule"/>
</dbReference>
<comment type="pathway">
    <text evidence="2 7">Isoprenoid biosynthesis; isopentenyl diphosphate biosynthesis via DXP pathway; isopentenyl diphosphate from 1-deoxy-D-xylulose 5-phosphate: step 2/6.</text>
</comment>
<dbReference type="Pfam" id="PF01128">
    <property type="entry name" value="IspD"/>
    <property type="match status" value="1"/>
</dbReference>
<dbReference type="PROSITE" id="PS01295">
    <property type="entry name" value="ISPD"/>
    <property type="match status" value="1"/>
</dbReference>
<accession>A0A1X7GEE7</accession>
<dbReference type="Proteomes" id="UP000192940">
    <property type="component" value="Chromosome I"/>
</dbReference>
<dbReference type="FunFam" id="3.90.550.10:FF:000003">
    <property type="entry name" value="2-C-methyl-D-erythritol 4-phosphate cytidylyltransferase"/>
    <property type="match status" value="1"/>
</dbReference>
<organism evidence="8 9">
    <name type="scientific">Paenibacillus uliginis N3/975</name>
    <dbReference type="NCBI Taxonomy" id="1313296"/>
    <lineage>
        <taxon>Bacteria</taxon>
        <taxon>Bacillati</taxon>
        <taxon>Bacillota</taxon>
        <taxon>Bacilli</taxon>
        <taxon>Bacillales</taxon>
        <taxon>Paenibacillaceae</taxon>
        <taxon>Paenibacillus</taxon>
    </lineage>
</organism>
<reference evidence="8 9" key="1">
    <citation type="submission" date="2017-04" db="EMBL/GenBank/DDBJ databases">
        <authorList>
            <person name="Afonso C.L."/>
            <person name="Miller P.J."/>
            <person name="Scott M.A."/>
            <person name="Spackman E."/>
            <person name="Goraichik I."/>
            <person name="Dimitrov K.M."/>
            <person name="Suarez D.L."/>
            <person name="Swayne D.E."/>
        </authorList>
    </citation>
    <scope>NUCLEOTIDE SEQUENCE [LARGE SCALE GENOMIC DNA]</scope>
    <source>
        <strain evidence="8 9">N3/975</strain>
    </source>
</reference>
<evidence type="ECO:0000256" key="3">
    <source>
        <dbReference type="ARBA" id="ARBA00009789"/>
    </source>
</evidence>
<dbReference type="InterPro" id="IPR029044">
    <property type="entry name" value="Nucleotide-diphossugar_trans"/>
</dbReference>
<dbReference type="AlphaFoldDB" id="A0A1X7GEE7"/>
<dbReference type="CDD" id="cd02516">
    <property type="entry name" value="CDP-ME_synthetase"/>
    <property type="match status" value="1"/>
</dbReference>
<evidence type="ECO:0000256" key="2">
    <source>
        <dbReference type="ARBA" id="ARBA00004787"/>
    </source>
</evidence>
<evidence type="ECO:0000256" key="7">
    <source>
        <dbReference type="HAMAP-Rule" id="MF_00108"/>
    </source>
</evidence>
<evidence type="ECO:0000313" key="9">
    <source>
        <dbReference type="Proteomes" id="UP000192940"/>
    </source>
</evidence>
<evidence type="ECO:0000256" key="4">
    <source>
        <dbReference type="ARBA" id="ARBA00022679"/>
    </source>
</evidence>
<evidence type="ECO:0000313" key="8">
    <source>
        <dbReference type="EMBL" id="SMF68541.1"/>
    </source>
</evidence>
<sequence>MMECVLYISVPGMGECYQEPGKDRGFGMNTSFGAVIVAAGKGSRMGTRESKQFLQIGGRPIVVHTMDIFNQLPWLQEIVLVTGRDDVARCEEWVKEYGLDKVSAVISGGSERQESVYQGIKQLNTEWVMIHDGVRPFVTHDEIHSCRETALREGAAVLGVPVKDTIKQVNVQGLITATPERHSLWAVQTPQAFRLSDLLAAHESAQQNGFSGTDDAMLLERAGLPVAVAEGKYTNIKITTPEDLEYAAFLKYKKV</sequence>
<dbReference type="GO" id="GO:0050518">
    <property type="term" value="F:2-C-methyl-D-erythritol 4-phosphate cytidylyltransferase activity"/>
    <property type="evidence" value="ECO:0007669"/>
    <property type="project" value="UniProtKB-UniRule"/>
</dbReference>
<protein>
    <recommendedName>
        <fullName evidence="7">2-C-methyl-D-erythritol 4-phosphate cytidylyltransferase</fullName>
        <ecNumber evidence="7">2.7.7.60</ecNumber>
    </recommendedName>
    <alternativeName>
        <fullName evidence="7">4-diphosphocytidyl-2C-methyl-D-erythritol synthase</fullName>
    </alternativeName>
    <alternativeName>
        <fullName evidence="7">MEP cytidylyltransferase</fullName>
        <shortName evidence="7">MCT</shortName>
    </alternativeName>
</protein>
<dbReference type="UniPathway" id="UPA00056">
    <property type="reaction ID" value="UER00093"/>
</dbReference>
<keyword evidence="4 7" id="KW-0808">Transferase</keyword>
<evidence type="ECO:0000256" key="1">
    <source>
        <dbReference type="ARBA" id="ARBA00001282"/>
    </source>
</evidence>
<name>A0A1X7GEE7_9BACL</name>
<feature type="site" description="Positions MEP for the nucleophilic attack" evidence="7">
    <location>
        <position position="181"/>
    </location>
</feature>
<dbReference type="STRING" id="1313296.SAMN05661091_0457"/>
<evidence type="ECO:0000256" key="5">
    <source>
        <dbReference type="ARBA" id="ARBA00022695"/>
    </source>
</evidence>
<dbReference type="InterPro" id="IPR034683">
    <property type="entry name" value="IspD/TarI"/>
</dbReference>
<feature type="site" description="Transition state stabilizer" evidence="7">
    <location>
        <position position="51"/>
    </location>
</feature>
<comment type="catalytic activity">
    <reaction evidence="1 7">
        <text>2-C-methyl-D-erythritol 4-phosphate + CTP + H(+) = 4-CDP-2-C-methyl-D-erythritol + diphosphate</text>
        <dbReference type="Rhea" id="RHEA:13429"/>
        <dbReference type="ChEBI" id="CHEBI:15378"/>
        <dbReference type="ChEBI" id="CHEBI:33019"/>
        <dbReference type="ChEBI" id="CHEBI:37563"/>
        <dbReference type="ChEBI" id="CHEBI:57823"/>
        <dbReference type="ChEBI" id="CHEBI:58262"/>
        <dbReference type="EC" id="2.7.7.60"/>
    </reaction>
</comment>
<evidence type="ECO:0000256" key="6">
    <source>
        <dbReference type="ARBA" id="ARBA00023229"/>
    </source>
</evidence>
<dbReference type="PANTHER" id="PTHR32125">
    <property type="entry name" value="2-C-METHYL-D-ERYTHRITOL 4-PHOSPHATE CYTIDYLYLTRANSFERASE, CHLOROPLASTIC"/>
    <property type="match status" value="1"/>
</dbReference>
<keyword evidence="6 7" id="KW-0414">Isoprene biosynthesis</keyword>
<proteinExistence type="inferred from homology"/>
<comment type="similarity">
    <text evidence="3 7">Belongs to the IspD/TarI cytidylyltransferase family. IspD subfamily.</text>
</comment>
<dbReference type="NCBIfam" id="TIGR00453">
    <property type="entry name" value="ispD"/>
    <property type="match status" value="1"/>
</dbReference>
<dbReference type="SUPFAM" id="SSF53448">
    <property type="entry name" value="Nucleotide-diphospho-sugar transferases"/>
    <property type="match status" value="1"/>
</dbReference>
<dbReference type="EC" id="2.7.7.60" evidence="7"/>
<keyword evidence="9" id="KW-1185">Reference proteome</keyword>
<dbReference type="InterPro" id="IPR050088">
    <property type="entry name" value="IspD/TarI_cytidylyltransf_bact"/>
</dbReference>
<feature type="site" description="Transition state stabilizer" evidence="7">
    <location>
        <position position="44"/>
    </location>
</feature>
<feature type="site" description="Positions MEP for the nucleophilic attack" evidence="7">
    <location>
        <position position="237"/>
    </location>
</feature>
<gene>
    <name evidence="7" type="primary">ispD</name>
    <name evidence="8" type="ORF">SAMN05661091_0457</name>
</gene>
<dbReference type="PANTHER" id="PTHR32125:SF4">
    <property type="entry name" value="2-C-METHYL-D-ERYTHRITOL 4-PHOSPHATE CYTIDYLYLTRANSFERASE, CHLOROPLASTIC"/>
    <property type="match status" value="1"/>
</dbReference>
<comment type="function">
    <text evidence="7">Catalyzes the formation of 4-diphosphocytidyl-2-C-methyl-D-erythritol from CTP and 2-C-methyl-D-erythritol 4-phosphate (MEP).</text>
</comment>
<dbReference type="Gene3D" id="3.90.550.10">
    <property type="entry name" value="Spore Coat Polysaccharide Biosynthesis Protein SpsA, Chain A"/>
    <property type="match status" value="1"/>
</dbReference>
<dbReference type="EMBL" id="LT840184">
    <property type="protein sequence ID" value="SMF68541.1"/>
    <property type="molecule type" value="Genomic_DNA"/>
</dbReference>
<dbReference type="HAMAP" id="MF_00108">
    <property type="entry name" value="IspD"/>
    <property type="match status" value="1"/>
</dbReference>
<dbReference type="InterPro" id="IPR018294">
    <property type="entry name" value="ISPD_synthase_CS"/>
</dbReference>
<dbReference type="InterPro" id="IPR001228">
    <property type="entry name" value="IspD"/>
</dbReference>
<keyword evidence="5 7" id="KW-0548">Nucleotidyltransferase</keyword>